<dbReference type="GO" id="GO:0140359">
    <property type="term" value="F:ABC-type transporter activity"/>
    <property type="evidence" value="ECO:0007669"/>
    <property type="project" value="InterPro"/>
</dbReference>
<keyword evidence="4" id="KW-0067">ATP-binding</keyword>
<proteinExistence type="predicted"/>
<evidence type="ECO:0000313" key="10">
    <source>
        <dbReference type="EMBL" id="VVC25132.1"/>
    </source>
</evidence>
<evidence type="ECO:0000259" key="9">
    <source>
        <dbReference type="PROSITE" id="PS50893"/>
    </source>
</evidence>
<dbReference type="AlphaFoldDB" id="A0A5E4LZ97"/>
<dbReference type="InterPro" id="IPR003593">
    <property type="entry name" value="AAA+_ATPase"/>
</dbReference>
<reference evidence="10 11" key="1">
    <citation type="submission" date="2019-08" db="EMBL/GenBank/DDBJ databases">
        <authorList>
            <person name="Alioto T."/>
            <person name="Alioto T."/>
            <person name="Gomez Garrido J."/>
        </authorList>
    </citation>
    <scope>NUCLEOTIDE SEQUENCE [LARGE SCALE GENOMIC DNA]</scope>
</reference>
<evidence type="ECO:0000256" key="5">
    <source>
        <dbReference type="ARBA" id="ARBA00022989"/>
    </source>
</evidence>
<dbReference type="Pfam" id="PF12698">
    <property type="entry name" value="ABC2_membrane_3"/>
    <property type="match status" value="1"/>
</dbReference>
<dbReference type="InterPro" id="IPR013525">
    <property type="entry name" value="ABC2_TM"/>
</dbReference>
<accession>A0A5E4LZ97</accession>
<keyword evidence="11" id="KW-1185">Reference proteome</keyword>
<gene>
    <name evidence="10" type="ORF">CINCED_3A007510</name>
</gene>
<dbReference type="PROSITE" id="PS00211">
    <property type="entry name" value="ABC_TRANSPORTER_1"/>
    <property type="match status" value="1"/>
</dbReference>
<dbReference type="InterPro" id="IPR027417">
    <property type="entry name" value="P-loop_NTPase"/>
</dbReference>
<feature type="transmembrane region" description="Helical" evidence="7">
    <location>
        <begin position="312"/>
        <end position="331"/>
    </location>
</feature>
<evidence type="ECO:0000256" key="1">
    <source>
        <dbReference type="ARBA" id="ARBA00004141"/>
    </source>
</evidence>
<organism evidence="10 11">
    <name type="scientific">Cinara cedri</name>
    <dbReference type="NCBI Taxonomy" id="506608"/>
    <lineage>
        <taxon>Eukaryota</taxon>
        <taxon>Metazoa</taxon>
        <taxon>Ecdysozoa</taxon>
        <taxon>Arthropoda</taxon>
        <taxon>Hexapoda</taxon>
        <taxon>Insecta</taxon>
        <taxon>Pterygota</taxon>
        <taxon>Neoptera</taxon>
        <taxon>Paraneoptera</taxon>
        <taxon>Hemiptera</taxon>
        <taxon>Sternorrhyncha</taxon>
        <taxon>Aphidomorpha</taxon>
        <taxon>Aphidoidea</taxon>
        <taxon>Aphididae</taxon>
        <taxon>Lachninae</taxon>
        <taxon>Cinara</taxon>
    </lineage>
</organism>
<feature type="chain" id="PRO_5022677224" evidence="8">
    <location>
        <begin position="22"/>
        <end position="697"/>
    </location>
</feature>
<feature type="transmembrane region" description="Helical" evidence="7">
    <location>
        <begin position="580"/>
        <end position="599"/>
    </location>
</feature>
<dbReference type="SUPFAM" id="SSF52540">
    <property type="entry name" value="P-loop containing nucleoside triphosphate hydrolases"/>
    <property type="match status" value="1"/>
</dbReference>
<feature type="domain" description="ABC transporter" evidence="9">
    <location>
        <begin position="34"/>
        <end position="255"/>
    </location>
</feature>
<dbReference type="PANTHER" id="PTHR43038:SF3">
    <property type="entry name" value="ABC TRANSPORTER G FAMILY MEMBER 20 ISOFORM X1"/>
    <property type="match status" value="1"/>
</dbReference>
<evidence type="ECO:0000256" key="2">
    <source>
        <dbReference type="ARBA" id="ARBA00022692"/>
    </source>
</evidence>
<dbReference type="Pfam" id="PF00005">
    <property type="entry name" value="ABC_tran"/>
    <property type="match status" value="1"/>
</dbReference>
<dbReference type="SMART" id="SM00382">
    <property type="entry name" value="AAA"/>
    <property type="match status" value="1"/>
</dbReference>
<evidence type="ECO:0000256" key="6">
    <source>
        <dbReference type="ARBA" id="ARBA00023136"/>
    </source>
</evidence>
<feature type="transmembrane region" description="Helical" evidence="7">
    <location>
        <begin position="672"/>
        <end position="689"/>
    </location>
</feature>
<evidence type="ECO:0000256" key="4">
    <source>
        <dbReference type="ARBA" id="ARBA00022840"/>
    </source>
</evidence>
<dbReference type="OrthoDB" id="10255969at2759"/>
<evidence type="ECO:0000313" key="11">
    <source>
        <dbReference type="Proteomes" id="UP000325440"/>
    </source>
</evidence>
<keyword evidence="2 7" id="KW-0812">Transmembrane</keyword>
<dbReference type="GO" id="GO:0016887">
    <property type="term" value="F:ATP hydrolysis activity"/>
    <property type="evidence" value="ECO:0007669"/>
    <property type="project" value="InterPro"/>
</dbReference>
<dbReference type="PANTHER" id="PTHR43038">
    <property type="entry name" value="ATP-BINDING CASSETTE, SUB-FAMILY H, MEMBER 1"/>
    <property type="match status" value="1"/>
</dbReference>
<evidence type="ECO:0000256" key="3">
    <source>
        <dbReference type="ARBA" id="ARBA00022741"/>
    </source>
</evidence>
<dbReference type="PROSITE" id="PS50893">
    <property type="entry name" value="ABC_TRANSPORTER_2"/>
    <property type="match status" value="1"/>
</dbReference>
<dbReference type="Gene3D" id="3.40.50.300">
    <property type="entry name" value="P-loop containing nucleotide triphosphate hydrolases"/>
    <property type="match status" value="1"/>
</dbReference>
<sequence>MALGIFKFCSIFLDYCTILSCSKNSENSKDGRPVMIIDAYKAYSSSIVVLNGFNMNVEKGTIYGLLGPSGCGKTTLLSCIIGQSRLDAGHIKLSINKKKDIGYMPQELALYNEFNILETLHYFGLLYEMCYEDIISKGEKLMKIMELSSVKTQFGSLSGGQQRRFSLCVTLLHEPSLLILDEPTVGLDPIISASIWEYIKDLANCGKTIIITTHYIEEARQANTIGLMRKGVLLSEASPVEIMTSCNVDTLESAFLILSQNHNAVNTNMDVYRKKCIHPSTTTIEKSSFFEYTRFKAQMLKNWYWSIRNWEIIFFICFLPIFTVLIFNITIGRTPSYLQIGIVNNEIPSPCPYESNNICDNTIPLSCKYIHEIENQGLSLKYYNDVKLAEEDSIRGHTWGFMQFKQNFTDMIKVRFDDAMDMSVDDLEKSSISIRMDMSDFVISKLIEGKLLLSYRDLAINFKSCNKNSSVVSIIRTLPFKIMQPVHGSFNINIVFYGSAAIISILGLYSTFLFTALSINMDINSGMIERSLASGLSISEIFLSQFLLQFVIMLFQIGSMFILQFVVFKHPFLSSPIWPFALVLLQGICGTFLGFATSVTFDERLTTFIGICLVMSQVFLGGIMWPLESMHSILKTITVFLPLTLSIEALRSMNARNWDIFHPTVMHGFQSILGWILFSITITILSLKFKSVIKRTK</sequence>
<keyword evidence="10" id="KW-0378">Hydrolase</keyword>
<dbReference type="Proteomes" id="UP000325440">
    <property type="component" value="Unassembled WGS sequence"/>
</dbReference>
<dbReference type="InterPro" id="IPR017871">
    <property type="entry name" value="ABC_transporter-like_CS"/>
</dbReference>
<name>A0A5E4LZ97_9HEMI</name>
<feature type="transmembrane region" description="Helical" evidence="7">
    <location>
        <begin position="605"/>
        <end position="625"/>
    </location>
</feature>
<comment type="subcellular location">
    <subcellularLocation>
        <location evidence="1">Membrane</location>
        <topology evidence="1">Multi-pass membrane protein</topology>
    </subcellularLocation>
</comment>
<protein>
    <submittedName>
        <fullName evidence="10">ABC transporter-like,P-loop containing nucleoside triphosphate hydrolase,AAA+ ATPase domain,ABC</fullName>
    </submittedName>
</protein>
<dbReference type="CDD" id="cd03230">
    <property type="entry name" value="ABC_DR_subfamily_A"/>
    <property type="match status" value="1"/>
</dbReference>
<keyword evidence="6 7" id="KW-0472">Membrane</keyword>
<feature type="transmembrane region" description="Helical" evidence="7">
    <location>
        <begin position="546"/>
        <end position="568"/>
    </location>
</feature>
<feature type="transmembrane region" description="Helical" evidence="7">
    <location>
        <begin position="494"/>
        <end position="517"/>
    </location>
</feature>
<feature type="signal peptide" evidence="8">
    <location>
        <begin position="1"/>
        <end position="21"/>
    </location>
</feature>
<evidence type="ECO:0000256" key="7">
    <source>
        <dbReference type="SAM" id="Phobius"/>
    </source>
</evidence>
<dbReference type="GO" id="GO:0016020">
    <property type="term" value="C:membrane"/>
    <property type="evidence" value="ECO:0007669"/>
    <property type="project" value="UniProtKB-SubCell"/>
</dbReference>
<keyword evidence="3" id="KW-0547">Nucleotide-binding</keyword>
<keyword evidence="5 7" id="KW-1133">Transmembrane helix</keyword>
<keyword evidence="8" id="KW-0732">Signal</keyword>
<dbReference type="GO" id="GO:0005524">
    <property type="term" value="F:ATP binding"/>
    <property type="evidence" value="ECO:0007669"/>
    <property type="project" value="UniProtKB-KW"/>
</dbReference>
<feature type="transmembrane region" description="Helical" evidence="7">
    <location>
        <begin position="632"/>
        <end position="652"/>
    </location>
</feature>
<dbReference type="InterPro" id="IPR003439">
    <property type="entry name" value="ABC_transporter-like_ATP-bd"/>
</dbReference>
<evidence type="ECO:0000256" key="8">
    <source>
        <dbReference type="SAM" id="SignalP"/>
    </source>
</evidence>
<dbReference type="EMBL" id="CABPRJ010000009">
    <property type="protein sequence ID" value="VVC25132.1"/>
    <property type="molecule type" value="Genomic_DNA"/>
</dbReference>